<dbReference type="SUPFAM" id="SSF51905">
    <property type="entry name" value="FAD/NAD(P)-binding domain"/>
    <property type="match status" value="1"/>
</dbReference>
<evidence type="ECO:0000259" key="1">
    <source>
        <dbReference type="Pfam" id="PF01266"/>
    </source>
</evidence>
<keyword evidence="3" id="KW-1185">Reference proteome</keyword>
<protein>
    <submittedName>
        <fullName evidence="2">Unnamed protein product</fullName>
    </submittedName>
</protein>
<dbReference type="AlphaFoldDB" id="A0A9W6YRB8"/>
<dbReference type="InterPro" id="IPR036188">
    <property type="entry name" value="FAD/NAD-bd_sf"/>
</dbReference>
<dbReference type="Gene3D" id="3.50.50.60">
    <property type="entry name" value="FAD/NAD(P)-binding domain"/>
    <property type="match status" value="1"/>
</dbReference>
<dbReference type="PANTHER" id="PTHR13847:SF279">
    <property type="entry name" value="FAD DEPENDENT OXIDOREDUCTASE DOMAIN-CONTAINING PROTEIN-RELATED"/>
    <property type="match status" value="1"/>
</dbReference>
<dbReference type="PANTHER" id="PTHR13847">
    <property type="entry name" value="SARCOSINE DEHYDROGENASE-RELATED"/>
    <property type="match status" value="1"/>
</dbReference>
<evidence type="ECO:0000313" key="3">
    <source>
        <dbReference type="Proteomes" id="UP001165063"/>
    </source>
</evidence>
<proteinExistence type="predicted"/>
<name>A0A9W6YRB8_AMBMO</name>
<accession>A0A9W6YRB8</accession>
<organism evidence="2 3">
    <name type="scientific">Ambrosiozyma monospora</name>
    <name type="common">Yeast</name>
    <name type="synonym">Endomycopsis monosporus</name>
    <dbReference type="NCBI Taxonomy" id="43982"/>
    <lineage>
        <taxon>Eukaryota</taxon>
        <taxon>Fungi</taxon>
        <taxon>Dikarya</taxon>
        <taxon>Ascomycota</taxon>
        <taxon>Saccharomycotina</taxon>
        <taxon>Pichiomycetes</taxon>
        <taxon>Pichiales</taxon>
        <taxon>Pichiaceae</taxon>
        <taxon>Ambrosiozyma</taxon>
    </lineage>
</organism>
<dbReference type="InterPro" id="IPR006076">
    <property type="entry name" value="FAD-dep_OxRdtase"/>
</dbReference>
<dbReference type="Pfam" id="PF01266">
    <property type="entry name" value="DAO"/>
    <property type="match status" value="1"/>
</dbReference>
<feature type="domain" description="FAD dependent oxidoreductase" evidence="1">
    <location>
        <begin position="37"/>
        <end position="415"/>
    </location>
</feature>
<gene>
    <name evidence="2" type="ORF">Amon01_000292700</name>
</gene>
<dbReference type="Gene3D" id="3.30.9.10">
    <property type="entry name" value="D-Amino Acid Oxidase, subunit A, domain 2"/>
    <property type="match status" value="1"/>
</dbReference>
<reference evidence="2" key="1">
    <citation type="submission" date="2023-04" db="EMBL/GenBank/DDBJ databases">
        <title>Ambrosiozyma monospora NBRC 1965.</title>
        <authorList>
            <person name="Ichikawa N."/>
            <person name="Sato H."/>
            <person name="Tonouchi N."/>
        </authorList>
    </citation>
    <scope>NUCLEOTIDE SEQUENCE</scope>
    <source>
        <strain evidence="2">NBRC 1965</strain>
    </source>
</reference>
<dbReference type="Proteomes" id="UP001165063">
    <property type="component" value="Unassembled WGS sequence"/>
</dbReference>
<dbReference type="GO" id="GO:0005737">
    <property type="term" value="C:cytoplasm"/>
    <property type="evidence" value="ECO:0007669"/>
    <property type="project" value="TreeGrafter"/>
</dbReference>
<evidence type="ECO:0000313" key="2">
    <source>
        <dbReference type="EMBL" id="GMG24387.1"/>
    </source>
</evidence>
<comment type="caution">
    <text evidence="2">The sequence shown here is derived from an EMBL/GenBank/DDBJ whole genome shotgun (WGS) entry which is preliminary data.</text>
</comment>
<dbReference type="EMBL" id="BSXU01001155">
    <property type="protein sequence ID" value="GMG24387.1"/>
    <property type="molecule type" value="Genomic_DNA"/>
</dbReference>
<dbReference type="OrthoDB" id="429143at2759"/>
<sequence>MSSRYLPVENPTKSFWLTAEDEFSTYRSSSKLPREADTIVIGSGYAGTTFTYYLLKENKINPSSILMLEARNVCSGATARNGGHLKPDLYYSHKKFSAKYGAKGAAEIINFEHAHLEAMKELIETEEIDCDFVLTRACDVHLHPKSVNAAVSNYKSMIKNPYVTCKKDVQIKFGEQAEIISKVEGSPVCLTYTAGHLWPYKLIVSILKKNIEKGMQLQTNTPVLSTTKLTDGRYLVKTNRGEIICNNLDIATNAYTASVEPKFEGKIVPIKGICSHITSSDPNKKTPHLTNTYGIRYAGADGDYLINRPDGSVIVGGAKRHIFPFKQLFYDVVDDSTLIPNTKEYFDNYMNDRFYTWKGFPEVADYVWSGILGYSDDSLPYVGEVIGDKNKFILAGFHGHGMPRVLLCAKALAQLVSGKKKWLEIPSAFKITEDRMENTKNGILISLGTPSNDVAKL</sequence>